<feature type="domain" description="Aminoglycoside phosphotransferase" evidence="1">
    <location>
        <begin position="60"/>
        <end position="244"/>
    </location>
</feature>
<dbReference type="InterPro" id="IPR051678">
    <property type="entry name" value="AGP_Transferase"/>
</dbReference>
<dbReference type="CDD" id="cd05154">
    <property type="entry name" value="ACAD10_11_N-like"/>
    <property type="match status" value="1"/>
</dbReference>
<dbReference type="Proteomes" id="UP000002027">
    <property type="component" value="Chromosome 1"/>
</dbReference>
<dbReference type="Pfam" id="PF01636">
    <property type="entry name" value="APH"/>
    <property type="match status" value="1"/>
</dbReference>
<keyword evidence="2" id="KW-0808">Transferase</keyword>
<organism evidence="2 3">
    <name type="scientific">Sphaerobacter thermophilus (strain ATCC 49802 / DSM 20745 / KCCM 41009 / NCIMB 13125 / S 6022)</name>
    <dbReference type="NCBI Taxonomy" id="479434"/>
    <lineage>
        <taxon>Bacteria</taxon>
        <taxon>Pseudomonadati</taxon>
        <taxon>Thermomicrobiota</taxon>
        <taxon>Thermomicrobia</taxon>
        <taxon>Sphaerobacterales</taxon>
        <taxon>Sphaerobacterineae</taxon>
        <taxon>Sphaerobacteraceae</taxon>
        <taxon>Sphaerobacter</taxon>
    </lineage>
</organism>
<keyword evidence="3" id="KW-1185">Reference proteome</keyword>
<proteinExistence type="predicted"/>
<accession>D1C6S4</accession>
<dbReference type="STRING" id="479434.Sthe_0246"/>
<dbReference type="SUPFAM" id="SSF56112">
    <property type="entry name" value="Protein kinase-like (PK-like)"/>
    <property type="match status" value="1"/>
</dbReference>
<reference evidence="3" key="1">
    <citation type="submission" date="2009-11" db="EMBL/GenBank/DDBJ databases">
        <title>The complete chromosome 1 of Sphaerobacter thermophilus DSM 20745.</title>
        <authorList>
            <person name="Lucas S."/>
            <person name="Copeland A."/>
            <person name="Lapidus A."/>
            <person name="Glavina del Rio T."/>
            <person name="Dalin E."/>
            <person name="Tice H."/>
            <person name="Bruce D."/>
            <person name="Goodwin L."/>
            <person name="Pitluck S."/>
            <person name="Kyrpides N."/>
            <person name="Mavromatis K."/>
            <person name="Ivanova N."/>
            <person name="Mikhailova N."/>
            <person name="LaButti K.M."/>
            <person name="Clum A."/>
            <person name="Sun H.I."/>
            <person name="Brettin T."/>
            <person name="Detter J.C."/>
            <person name="Han C."/>
            <person name="Larimer F."/>
            <person name="Land M."/>
            <person name="Hauser L."/>
            <person name="Markowitz V."/>
            <person name="Cheng J.F."/>
            <person name="Hugenholtz P."/>
            <person name="Woyke T."/>
            <person name="Wu D."/>
            <person name="Steenblock K."/>
            <person name="Schneider S."/>
            <person name="Pukall R."/>
            <person name="Goeker M."/>
            <person name="Klenk H.P."/>
            <person name="Eisen J.A."/>
        </authorList>
    </citation>
    <scope>NUCLEOTIDE SEQUENCE [LARGE SCALE GENOMIC DNA]</scope>
    <source>
        <strain evidence="3">ATCC 49802 / DSM 20745 / S 6022</strain>
    </source>
</reference>
<dbReference type="KEGG" id="sti:Sthe_0246"/>
<dbReference type="eggNOG" id="COG3173">
    <property type="taxonomic scope" value="Bacteria"/>
</dbReference>
<evidence type="ECO:0000313" key="3">
    <source>
        <dbReference type="Proteomes" id="UP000002027"/>
    </source>
</evidence>
<evidence type="ECO:0000313" key="2">
    <source>
        <dbReference type="EMBL" id="ACZ37685.1"/>
    </source>
</evidence>
<dbReference type="InterPro" id="IPR011009">
    <property type="entry name" value="Kinase-like_dom_sf"/>
</dbReference>
<reference evidence="2 3" key="2">
    <citation type="journal article" date="2010" name="Stand. Genomic Sci.">
        <title>Complete genome sequence of Desulfohalobium retbaense type strain (HR(100)).</title>
        <authorList>
            <person name="Spring S."/>
            <person name="Nolan M."/>
            <person name="Lapidus A."/>
            <person name="Glavina Del Rio T."/>
            <person name="Copeland A."/>
            <person name="Tice H."/>
            <person name="Cheng J.F."/>
            <person name="Lucas S."/>
            <person name="Land M."/>
            <person name="Chen F."/>
            <person name="Bruce D."/>
            <person name="Goodwin L."/>
            <person name="Pitluck S."/>
            <person name="Ivanova N."/>
            <person name="Mavromatis K."/>
            <person name="Mikhailova N."/>
            <person name="Pati A."/>
            <person name="Chen A."/>
            <person name="Palaniappan K."/>
            <person name="Hauser L."/>
            <person name="Chang Y.J."/>
            <person name="Jeffries C.D."/>
            <person name="Munk C."/>
            <person name="Kiss H."/>
            <person name="Chain P."/>
            <person name="Han C."/>
            <person name="Brettin T."/>
            <person name="Detter J.C."/>
            <person name="Schuler E."/>
            <person name="Goker M."/>
            <person name="Rohde M."/>
            <person name="Bristow J."/>
            <person name="Eisen J.A."/>
            <person name="Markowitz V."/>
            <person name="Hugenholtz P."/>
            <person name="Kyrpides N.C."/>
            <person name="Klenk H.P."/>
        </authorList>
    </citation>
    <scope>NUCLEOTIDE SEQUENCE [LARGE SCALE GENOMIC DNA]</scope>
    <source>
        <strain evidence="3">ATCC 49802 / DSM 20745 / S 6022</strain>
    </source>
</reference>
<gene>
    <name evidence="2" type="ordered locus">Sthe_0246</name>
</gene>
<dbReference type="GO" id="GO:0016740">
    <property type="term" value="F:transferase activity"/>
    <property type="evidence" value="ECO:0007669"/>
    <property type="project" value="UniProtKB-KW"/>
</dbReference>
<dbReference type="AlphaFoldDB" id="D1C6S4"/>
<dbReference type="PANTHER" id="PTHR21310">
    <property type="entry name" value="AMINOGLYCOSIDE PHOSPHOTRANSFERASE-RELATED-RELATED"/>
    <property type="match status" value="1"/>
</dbReference>
<sequence>MSEQVVAAVVEAVRRRHPDAVQVEARAVEPQAEGGSGSLLAVEVTWLAGGEQQAAWFAAKPDEAGAERRILAALAETNVSVPRLVEGDPDSPVLIMEHLPGRPADEVLRAAGMRWEVSALAFTVARALAEIHALQWTQVAPWLAAPEALPEDVVDDQVQARWERWEERIAALPAGARSPFSAALAWLDLRRPVEVSVCLCHGDFRLANVLLVDDEVSGIVGWSAARVADASEDVATLAVDLGGLGLPVDTAELFMQALLGFYLQESPRYLMNLPFSTVALLLDRALDAVEAGDPSAPDALAAMQRAMAGGGQVPWRT</sequence>
<evidence type="ECO:0000259" key="1">
    <source>
        <dbReference type="Pfam" id="PF01636"/>
    </source>
</evidence>
<name>D1C6S4_SPHTD</name>
<dbReference type="Gene3D" id="3.90.1200.10">
    <property type="match status" value="1"/>
</dbReference>
<dbReference type="EMBL" id="CP001823">
    <property type="protein sequence ID" value="ACZ37685.1"/>
    <property type="molecule type" value="Genomic_DNA"/>
</dbReference>
<dbReference type="HOGENOM" id="CLU_876902_0_0_0"/>
<dbReference type="InterPro" id="IPR002575">
    <property type="entry name" value="Aminoglycoside_PTrfase"/>
</dbReference>
<dbReference type="InterPro" id="IPR041726">
    <property type="entry name" value="ACAD10_11_N"/>
</dbReference>
<dbReference type="RefSeq" id="WP_012870733.1">
    <property type="nucleotide sequence ID" value="NC_013523.1"/>
</dbReference>
<dbReference type="InParanoid" id="D1C6S4"/>
<protein>
    <submittedName>
        <fullName evidence="2">Aminoglycoside phosphotransferase</fullName>
    </submittedName>
</protein>